<dbReference type="Proteomes" id="UP000268014">
    <property type="component" value="Unassembled WGS sequence"/>
</dbReference>
<organism evidence="4">
    <name type="scientific">Haemonchus placei</name>
    <name type="common">Barber's pole worm</name>
    <dbReference type="NCBI Taxonomy" id="6290"/>
    <lineage>
        <taxon>Eukaryota</taxon>
        <taxon>Metazoa</taxon>
        <taxon>Ecdysozoa</taxon>
        <taxon>Nematoda</taxon>
        <taxon>Chromadorea</taxon>
        <taxon>Rhabditida</taxon>
        <taxon>Rhabditina</taxon>
        <taxon>Rhabditomorpha</taxon>
        <taxon>Strongyloidea</taxon>
        <taxon>Trichostrongylidae</taxon>
        <taxon>Haemonchus</taxon>
    </lineage>
</organism>
<feature type="compositionally biased region" description="Basic and acidic residues" evidence="1">
    <location>
        <begin position="7"/>
        <end position="17"/>
    </location>
</feature>
<evidence type="ECO:0000313" key="4">
    <source>
        <dbReference type="WBParaSite" id="HPLM_0000276201-mRNA-1"/>
    </source>
</evidence>
<dbReference type="EMBL" id="UZAF01006614">
    <property type="protein sequence ID" value="VDO16686.1"/>
    <property type="molecule type" value="Genomic_DNA"/>
</dbReference>
<name>A0A0N4VZP0_HAEPC</name>
<dbReference type="WBParaSite" id="HPLM_0000276201-mRNA-1">
    <property type="protein sequence ID" value="HPLM_0000276201-mRNA-1"/>
    <property type="gene ID" value="HPLM_0000276201"/>
</dbReference>
<evidence type="ECO:0000313" key="2">
    <source>
        <dbReference type="EMBL" id="VDO16686.1"/>
    </source>
</evidence>
<accession>A0A0N4VZP0</accession>
<protein>
    <submittedName>
        <fullName evidence="4">ELM2 domain-containing protein</fullName>
    </submittedName>
</protein>
<proteinExistence type="predicted"/>
<keyword evidence="3" id="KW-1185">Reference proteome</keyword>
<reference evidence="4" key="1">
    <citation type="submission" date="2017-02" db="UniProtKB">
        <authorList>
            <consortium name="WormBaseParasite"/>
        </authorList>
    </citation>
    <scope>IDENTIFICATION</scope>
</reference>
<feature type="compositionally biased region" description="Acidic residues" evidence="1">
    <location>
        <begin position="58"/>
        <end position="67"/>
    </location>
</feature>
<gene>
    <name evidence="2" type="ORF">HPLM_LOCUS2758</name>
</gene>
<reference evidence="2 3" key="2">
    <citation type="submission" date="2018-11" db="EMBL/GenBank/DDBJ databases">
        <authorList>
            <consortium name="Pathogen Informatics"/>
        </authorList>
    </citation>
    <scope>NUCLEOTIDE SEQUENCE [LARGE SCALE GENOMIC DNA]</scope>
    <source>
        <strain evidence="2 3">MHpl1</strain>
    </source>
</reference>
<sequence>MLSPAKHSKDEIIRDNEGFIEGVMETDKSEAVGNEPKCEDQNQEDDDMVSNVEHDDLSETEESEEEPKEQGQEERELNDGELGRNNIPDDIP</sequence>
<feature type="compositionally biased region" description="Basic and acidic residues" evidence="1">
    <location>
        <begin position="68"/>
        <end position="82"/>
    </location>
</feature>
<feature type="compositionally biased region" description="Basic and acidic residues" evidence="1">
    <location>
        <begin position="25"/>
        <end position="40"/>
    </location>
</feature>
<feature type="region of interest" description="Disordered" evidence="1">
    <location>
        <begin position="1"/>
        <end position="92"/>
    </location>
</feature>
<evidence type="ECO:0000256" key="1">
    <source>
        <dbReference type="SAM" id="MobiDB-lite"/>
    </source>
</evidence>
<dbReference type="AlphaFoldDB" id="A0A0N4VZP0"/>
<evidence type="ECO:0000313" key="3">
    <source>
        <dbReference type="Proteomes" id="UP000268014"/>
    </source>
</evidence>